<organism evidence="2 3">
    <name type="scientific">Leptospira stimsonii</name>
    <dbReference type="NCBI Taxonomy" id="2202203"/>
    <lineage>
        <taxon>Bacteria</taxon>
        <taxon>Pseudomonadati</taxon>
        <taxon>Spirochaetota</taxon>
        <taxon>Spirochaetia</taxon>
        <taxon>Leptospirales</taxon>
        <taxon>Leptospiraceae</taxon>
        <taxon>Leptospira</taxon>
    </lineage>
</organism>
<feature type="domain" description="Exonuclease" evidence="1">
    <location>
        <begin position="6"/>
        <end position="180"/>
    </location>
</feature>
<dbReference type="RefSeq" id="WP_118983995.1">
    <property type="nucleotide sequence ID" value="NZ_QHCS01000010.1"/>
</dbReference>
<reference evidence="3" key="1">
    <citation type="submission" date="2018-05" db="EMBL/GenBank/DDBJ databases">
        <title>Leptospira yasudae sp. nov. and Leptospira stimsonii sp. nov., two pathogenic species of the genus Leptospira isolated from environmental sources.</title>
        <authorList>
            <person name="Casanovas-Massana A."/>
            <person name="Hamond C."/>
            <person name="Santos L.A."/>
            <person name="Hacker K.P."/>
            <person name="Balassiano I."/>
            <person name="Medeiros M.A."/>
            <person name="Reis M.G."/>
            <person name="Ko A.I."/>
            <person name="Wunder E.A."/>
        </authorList>
    </citation>
    <scope>NUCLEOTIDE SEQUENCE [LARGE SCALE GENOMIC DNA]</scope>
    <source>
        <strain evidence="3">AMB6-RJ</strain>
    </source>
</reference>
<dbReference type="CDD" id="cd06127">
    <property type="entry name" value="DEDDh"/>
    <property type="match status" value="1"/>
</dbReference>
<dbReference type="Proteomes" id="UP000266669">
    <property type="component" value="Unassembled WGS sequence"/>
</dbReference>
<dbReference type="SUPFAM" id="SSF53098">
    <property type="entry name" value="Ribonuclease H-like"/>
    <property type="match status" value="1"/>
</dbReference>
<proteinExistence type="predicted"/>
<protein>
    <recommendedName>
        <fullName evidence="1">Exonuclease domain-containing protein</fullName>
    </recommendedName>
</protein>
<dbReference type="GO" id="GO:0008408">
    <property type="term" value="F:3'-5' exonuclease activity"/>
    <property type="evidence" value="ECO:0007669"/>
    <property type="project" value="TreeGrafter"/>
</dbReference>
<evidence type="ECO:0000313" key="3">
    <source>
        <dbReference type="Proteomes" id="UP000266669"/>
    </source>
</evidence>
<dbReference type="GO" id="GO:0005829">
    <property type="term" value="C:cytosol"/>
    <property type="evidence" value="ECO:0007669"/>
    <property type="project" value="TreeGrafter"/>
</dbReference>
<dbReference type="GO" id="GO:0003676">
    <property type="term" value="F:nucleic acid binding"/>
    <property type="evidence" value="ECO:0007669"/>
    <property type="project" value="InterPro"/>
</dbReference>
<dbReference type="GO" id="GO:0045004">
    <property type="term" value="P:DNA replication proofreading"/>
    <property type="evidence" value="ECO:0007669"/>
    <property type="project" value="TreeGrafter"/>
</dbReference>
<evidence type="ECO:0000313" key="2">
    <source>
        <dbReference type="EMBL" id="RHX83268.1"/>
    </source>
</evidence>
<dbReference type="PANTHER" id="PTHR30231:SF41">
    <property type="entry name" value="DNA POLYMERASE III SUBUNIT EPSILON"/>
    <property type="match status" value="1"/>
</dbReference>
<dbReference type="EMBL" id="QHCS01000010">
    <property type="protein sequence ID" value="RHX83268.1"/>
    <property type="molecule type" value="Genomic_DNA"/>
</dbReference>
<sequence>MKEGLQIVFLDLETTGLDVFRDRIVEIGMIALFWDGWVWRISKIFTSLVNPEMPIPLPATKIHGITDAMVENAPTLSKIQDRIKNTISDLPLCGYNIINFDIPLLKNEFARIGSLCPFPSQEIIDPYRIFRKRESGKHDLKSAVRFYAHIEPKIVHRAIYDCIGAIRVFKGQLFLYDEFNQANDPIQAMVDDSGVLFQS</sequence>
<dbReference type="Gene3D" id="3.30.420.10">
    <property type="entry name" value="Ribonuclease H-like superfamily/Ribonuclease H"/>
    <property type="match status" value="1"/>
</dbReference>
<dbReference type="InterPro" id="IPR036397">
    <property type="entry name" value="RNaseH_sf"/>
</dbReference>
<comment type="caution">
    <text evidence="2">The sequence shown here is derived from an EMBL/GenBank/DDBJ whole genome shotgun (WGS) entry which is preliminary data.</text>
</comment>
<gene>
    <name evidence="2" type="ORF">DLM78_22450</name>
</gene>
<evidence type="ECO:0000259" key="1">
    <source>
        <dbReference type="SMART" id="SM00479"/>
    </source>
</evidence>
<dbReference type="SMART" id="SM00479">
    <property type="entry name" value="EXOIII"/>
    <property type="match status" value="1"/>
</dbReference>
<name>A0A8B3CMI9_9LEPT</name>
<dbReference type="Pfam" id="PF00929">
    <property type="entry name" value="RNase_T"/>
    <property type="match status" value="1"/>
</dbReference>
<dbReference type="PANTHER" id="PTHR30231">
    <property type="entry name" value="DNA POLYMERASE III SUBUNIT EPSILON"/>
    <property type="match status" value="1"/>
</dbReference>
<dbReference type="InterPro" id="IPR012337">
    <property type="entry name" value="RNaseH-like_sf"/>
</dbReference>
<dbReference type="InterPro" id="IPR013520">
    <property type="entry name" value="Ribonucl_H"/>
</dbReference>
<dbReference type="AlphaFoldDB" id="A0A8B3CMI9"/>
<accession>A0A8B3CMI9</accession>